<dbReference type="Pfam" id="PF01408">
    <property type="entry name" value="GFO_IDH_MocA"/>
    <property type="match status" value="1"/>
</dbReference>
<dbReference type="SUPFAM" id="SSF51735">
    <property type="entry name" value="NAD(P)-binding Rossmann-fold domains"/>
    <property type="match status" value="1"/>
</dbReference>
<gene>
    <name evidence="3" type="ORF">METZ01_LOCUS249614</name>
</gene>
<dbReference type="EMBL" id="UINC01066253">
    <property type="protein sequence ID" value="SVB96760.1"/>
    <property type="molecule type" value="Genomic_DNA"/>
</dbReference>
<dbReference type="InterPro" id="IPR036291">
    <property type="entry name" value="NAD(P)-bd_dom_sf"/>
</dbReference>
<dbReference type="GO" id="GO:0000166">
    <property type="term" value="F:nucleotide binding"/>
    <property type="evidence" value="ECO:0007669"/>
    <property type="project" value="InterPro"/>
</dbReference>
<dbReference type="PANTHER" id="PTHR43377:SF8">
    <property type="entry name" value="BLR3664 PROTEIN"/>
    <property type="match status" value="1"/>
</dbReference>
<evidence type="ECO:0000259" key="2">
    <source>
        <dbReference type="Pfam" id="PF22725"/>
    </source>
</evidence>
<dbReference type="Pfam" id="PF22725">
    <property type="entry name" value="GFO_IDH_MocA_C3"/>
    <property type="match status" value="1"/>
</dbReference>
<dbReference type="Gene3D" id="3.30.360.10">
    <property type="entry name" value="Dihydrodipicolinate Reductase, domain 2"/>
    <property type="match status" value="1"/>
</dbReference>
<dbReference type="InterPro" id="IPR051450">
    <property type="entry name" value="Gfo/Idh/MocA_Oxidoreductases"/>
</dbReference>
<organism evidence="3">
    <name type="scientific">marine metagenome</name>
    <dbReference type="NCBI Taxonomy" id="408172"/>
    <lineage>
        <taxon>unclassified sequences</taxon>
        <taxon>metagenomes</taxon>
        <taxon>ecological metagenomes</taxon>
    </lineage>
</organism>
<evidence type="ECO:0000259" key="1">
    <source>
        <dbReference type="Pfam" id="PF01408"/>
    </source>
</evidence>
<dbReference type="PANTHER" id="PTHR43377">
    <property type="entry name" value="BILIVERDIN REDUCTASE A"/>
    <property type="match status" value="1"/>
</dbReference>
<dbReference type="InterPro" id="IPR055170">
    <property type="entry name" value="GFO_IDH_MocA-like_dom"/>
</dbReference>
<feature type="domain" description="Gfo/Idh/MocA-like oxidoreductase N-terminal" evidence="1">
    <location>
        <begin position="5"/>
        <end position="121"/>
    </location>
</feature>
<proteinExistence type="predicted"/>
<accession>A0A382IAS0</accession>
<feature type="domain" description="GFO/IDH/MocA-like oxidoreductase" evidence="2">
    <location>
        <begin position="129"/>
        <end position="236"/>
    </location>
</feature>
<reference evidence="3" key="1">
    <citation type="submission" date="2018-05" db="EMBL/GenBank/DDBJ databases">
        <authorList>
            <person name="Lanie J.A."/>
            <person name="Ng W.-L."/>
            <person name="Kazmierczak K.M."/>
            <person name="Andrzejewski T.M."/>
            <person name="Davidsen T.M."/>
            <person name="Wayne K.J."/>
            <person name="Tettelin H."/>
            <person name="Glass J.I."/>
            <person name="Rusch D."/>
            <person name="Podicherti R."/>
            <person name="Tsui H.-C.T."/>
            <person name="Winkler M.E."/>
        </authorList>
    </citation>
    <scope>NUCLEOTIDE SEQUENCE</scope>
</reference>
<feature type="non-terminal residue" evidence="3">
    <location>
        <position position="249"/>
    </location>
</feature>
<dbReference type="AlphaFoldDB" id="A0A382IAS0"/>
<dbReference type="SUPFAM" id="SSF55347">
    <property type="entry name" value="Glyceraldehyde-3-phosphate dehydrogenase-like, C-terminal domain"/>
    <property type="match status" value="1"/>
</dbReference>
<sequence length="249" mass="26832">MAAARLVVIGAGLIGREHCNLIRQHSDADLVGLADISEPARKYALSNGHAFFSNYEEMLDHLIPDGAIVALPNALHLAAGQACLSRGVPCLIEKPIAETVTAAKILVDASAKLAVPVLVGHHRRYSPDIREARKLIRDGALGDLVAVNGLWMADKPADYFQESWRKAPGGGPLLINLIHEIDCLRFLIGEIESVRAFTSNAVRGFAVEDTASIALRFQNGVLGSFLLSDAVASPYTWEMSSGQALYFPH</sequence>
<name>A0A382IAS0_9ZZZZ</name>
<evidence type="ECO:0008006" key="4">
    <source>
        <dbReference type="Google" id="ProtNLM"/>
    </source>
</evidence>
<dbReference type="Gene3D" id="3.40.50.720">
    <property type="entry name" value="NAD(P)-binding Rossmann-like Domain"/>
    <property type="match status" value="1"/>
</dbReference>
<dbReference type="InterPro" id="IPR000683">
    <property type="entry name" value="Gfo/Idh/MocA-like_OxRdtase_N"/>
</dbReference>
<protein>
    <recommendedName>
        <fullName evidence="4">Gfo/Idh/MocA-like oxidoreductase N-terminal domain-containing protein</fullName>
    </recommendedName>
</protein>
<evidence type="ECO:0000313" key="3">
    <source>
        <dbReference type="EMBL" id="SVB96760.1"/>
    </source>
</evidence>